<dbReference type="PANTHER" id="PTHR45786">
    <property type="entry name" value="DNA BINDING PROTEIN-LIKE"/>
    <property type="match status" value="1"/>
</dbReference>
<dbReference type="EMBL" id="BGPR01002130">
    <property type="protein sequence ID" value="GBM68272.1"/>
    <property type="molecule type" value="Genomic_DNA"/>
</dbReference>
<evidence type="ECO:0000313" key="2">
    <source>
        <dbReference type="EMBL" id="GBM68272.1"/>
    </source>
</evidence>
<dbReference type="PANTHER" id="PTHR45786:SF74">
    <property type="entry name" value="ATP-DEPENDENT DNA HELICASE"/>
    <property type="match status" value="1"/>
</dbReference>
<gene>
    <name evidence="2" type="ORF">AVEN_88844_1</name>
</gene>
<evidence type="ECO:0000313" key="3">
    <source>
        <dbReference type="Proteomes" id="UP000499080"/>
    </source>
</evidence>
<feature type="domain" description="Helitron helicase-like" evidence="1">
    <location>
        <begin position="52"/>
        <end position="142"/>
    </location>
</feature>
<keyword evidence="3" id="KW-1185">Reference proteome</keyword>
<evidence type="ECO:0000259" key="1">
    <source>
        <dbReference type="Pfam" id="PF14214"/>
    </source>
</evidence>
<comment type="caution">
    <text evidence="2">The sequence shown here is derived from an EMBL/GenBank/DDBJ whole genome shotgun (WGS) entry which is preliminary data.</text>
</comment>
<organism evidence="2 3">
    <name type="scientific">Araneus ventricosus</name>
    <name type="common">Orbweaver spider</name>
    <name type="synonym">Epeira ventricosa</name>
    <dbReference type="NCBI Taxonomy" id="182803"/>
    <lineage>
        <taxon>Eukaryota</taxon>
        <taxon>Metazoa</taxon>
        <taxon>Ecdysozoa</taxon>
        <taxon>Arthropoda</taxon>
        <taxon>Chelicerata</taxon>
        <taxon>Arachnida</taxon>
        <taxon>Araneae</taxon>
        <taxon>Araneomorphae</taxon>
        <taxon>Entelegynae</taxon>
        <taxon>Araneoidea</taxon>
        <taxon>Araneidae</taxon>
        <taxon>Araneus</taxon>
    </lineage>
</organism>
<dbReference type="InterPro" id="IPR025476">
    <property type="entry name" value="Helitron_helicase-like"/>
</dbReference>
<name>A0A4Y2HSL5_ARAVE</name>
<dbReference type="OrthoDB" id="6436573at2759"/>
<dbReference type="AlphaFoldDB" id="A0A4Y2HSL5"/>
<accession>A0A4Y2HSL5</accession>
<reference evidence="2 3" key="1">
    <citation type="journal article" date="2019" name="Sci. Rep.">
        <title>Orb-weaving spider Araneus ventricosus genome elucidates the spidroin gene catalogue.</title>
        <authorList>
            <person name="Kono N."/>
            <person name="Nakamura H."/>
            <person name="Ohtoshi R."/>
            <person name="Moran D.A.P."/>
            <person name="Shinohara A."/>
            <person name="Yoshida Y."/>
            <person name="Fujiwara M."/>
            <person name="Mori M."/>
            <person name="Tomita M."/>
            <person name="Arakawa K."/>
        </authorList>
    </citation>
    <scope>NUCLEOTIDE SEQUENCE [LARGE SCALE GENOMIC DNA]</scope>
</reference>
<proteinExistence type="predicted"/>
<sequence>MALERMSTDQCKLIIRGDKALVEEHERRFTAPTVDEVALVVVATGSYRRDIIIQKRGADMYAKIESERLLHIKLNQQKLRVEEYIHLRDAITKYGNVINNGIGRMDILPVTYIGSPRYMHEYAQDGITYVRSYGCPDLFITFHRTIVQ</sequence>
<dbReference type="Proteomes" id="UP000499080">
    <property type="component" value="Unassembled WGS sequence"/>
</dbReference>
<protein>
    <recommendedName>
        <fullName evidence="1">Helitron helicase-like domain-containing protein</fullName>
    </recommendedName>
</protein>
<dbReference type="Pfam" id="PF14214">
    <property type="entry name" value="Helitron_like_N"/>
    <property type="match status" value="1"/>
</dbReference>